<accession>A0ABY1P838</accession>
<dbReference type="PROSITE" id="PS51123">
    <property type="entry name" value="OMPA_2"/>
    <property type="match status" value="1"/>
</dbReference>
<dbReference type="RefSeq" id="WP_283426911.1">
    <property type="nucleotide sequence ID" value="NZ_FXTY01000006.1"/>
</dbReference>
<dbReference type="PANTHER" id="PTHR30329:SF17">
    <property type="entry name" value="LIPOPROTEIN YFIB-RELATED"/>
    <property type="match status" value="1"/>
</dbReference>
<evidence type="ECO:0000259" key="3">
    <source>
        <dbReference type="PROSITE" id="PS51123"/>
    </source>
</evidence>
<comment type="caution">
    <text evidence="4">The sequence shown here is derived from an EMBL/GenBank/DDBJ whole genome shotgun (WGS) entry which is preliminary data.</text>
</comment>
<keyword evidence="5" id="KW-1185">Reference proteome</keyword>
<dbReference type="InterPro" id="IPR006665">
    <property type="entry name" value="OmpA-like"/>
</dbReference>
<dbReference type="CDD" id="cd07185">
    <property type="entry name" value="OmpA_C-like"/>
    <property type="match status" value="1"/>
</dbReference>
<name>A0ABY1P838_9RHOB</name>
<dbReference type="SUPFAM" id="SSF103088">
    <property type="entry name" value="OmpA-like"/>
    <property type="match status" value="1"/>
</dbReference>
<evidence type="ECO:0000313" key="4">
    <source>
        <dbReference type="EMBL" id="SMP28547.1"/>
    </source>
</evidence>
<sequence length="177" mass="18442">MCVFRFPHLLMLALLGGFDPSAANALNEADLCARAVEQYGVEPTQCGSLSAGSPSSSQTALPNEVLESHIFFPQGGASLNDDAQVQLAVLLSVLNTSVMQSACLRLIGHSDSSGGADANKALALKRAETVAAALRDGLKDPSRIRVVDSAGEALPLSGLESTSVHNRRVEIQAKTCP</sequence>
<proteinExistence type="predicted"/>
<feature type="chain" id="PRO_5045149005" evidence="2">
    <location>
        <begin position="26"/>
        <end position="177"/>
    </location>
</feature>
<feature type="signal peptide" evidence="2">
    <location>
        <begin position="1"/>
        <end position="25"/>
    </location>
</feature>
<keyword evidence="2" id="KW-0732">Signal</keyword>
<protein>
    <submittedName>
        <fullName evidence="4">Outer membrane protein OmpA</fullName>
    </submittedName>
</protein>
<evidence type="ECO:0000256" key="1">
    <source>
        <dbReference type="PROSITE-ProRule" id="PRU00473"/>
    </source>
</evidence>
<dbReference type="InterPro" id="IPR036737">
    <property type="entry name" value="OmpA-like_sf"/>
</dbReference>
<dbReference type="InterPro" id="IPR050330">
    <property type="entry name" value="Bact_OuterMem_StrucFunc"/>
</dbReference>
<gene>
    <name evidence="4" type="ORF">SAMN06265373_10655</name>
</gene>
<keyword evidence="1" id="KW-0472">Membrane</keyword>
<dbReference type="Proteomes" id="UP001157961">
    <property type="component" value="Unassembled WGS sequence"/>
</dbReference>
<dbReference type="Gene3D" id="3.30.1330.60">
    <property type="entry name" value="OmpA-like domain"/>
    <property type="match status" value="1"/>
</dbReference>
<dbReference type="PANTHER" id="PTHR30329">
    <property type="entry name" value="STATOR ELEMENT OF FLAGELLAR MOTOR COMPLEX"/>
    <property type="match status" value="1"/>
</dbReference>
<organism evidence="4 5">
    <name type="scientific">Shimia sagamensis</name>
    <dbReference type="NCBI Taxonomy" id="1566352"/>
    <lineage>
        <taxon>Bacteria</taxon>
        <taxon>Pseudomonadati</taxon>
        <taxon>Pseudomonadota</taxon>
        <taxon>Alphaproteobacteria</taxon>
        <taxon>Rhodobacterales</taxon>
        <taxon>Roseobacteraceae</taxon>
    </lineage>
</organism>
<evidence type="ECO:0000313" key="5">
    <source>
        <dbReference type="Proteomes" id="UP001157961"/>
    </source>
</evidence>
<dbReference type="Pfam" id="PF00691">
    <property type="entry name" value="OmpA"/>
    <property type="match status" value="1"/>
</dbReference>
<evidence type="ECO:0000256" key="2">
    <source>
        <dbReference type="SAM" id="SignalP"/>
    </source>
</evidence>
<reference evidence="4 5" key="1">
    <citation type="submission" date="2017-05" db="EMBL/GenBank/DDBJ databases">
        <authorList>
            <person name="Varghese N."/>
            <person name="Submissions S."/>
        </authorList>
    </citation>
    <scope>NUCLEOTIDE SEQUENCE [LARGE SCALE GENOMIC DNA]</scope>
    <source>
        <strain evidence="4 5">DSM 29734</strain>
    </source>
</reference>
<dbReference type="EMBL" id="FXTY01000006">
    <property type="protein sequence ID" value="SMP28547.1"/>
    <property type="molecule type" value="Genomic_DNA"/>
</dbReference>
<feature type="domain" description="OmpA-like" evidence="3">
    <location>
        <begin position="59"/>
        <end position="177"/>
    </location>
</feature>